<protein>
    <recommendedName>
        <fullName evidence="7">EDC4-like protein pdc1 beta-propeller domain-containing protein</fullName>
    </recommendedName>
</protein>
<evidence type="ECO:0000259" key="7">
    <source>
        <dbReference type="Pfam" id="PF24106"/>
    </source>
</evidence>
<dbReference type="PANTHER" id="PTHR15598">
    <property type="entry name" value="ENHANCER OF MRNA-DECAPPING PROTEIN 4"/>
    <property type="match status" value="1"/>
</dbReference>
<keyword evidence="3" id="KW-0963">Cytoplasm</keyword>
<evidence type="ECO:0000256" key="4">
    <source>
        <dbReference type="ARBA" id="ARBA00022574"/>
    </source>
</evidence>
<feature type="compositionally biased region" description="Basic and acidic residues" evidence="6">
    <location>
        <begin position="81"/>
        <end position="92"/>
    </location>
</feature>
<proteinExistence type="inferred from homology"/>
<dbReference type="Gene3D" id="2.130.10.10">
    <property type="entry name" value="YVTN repeat-like/Quinoprotein amine dehydrogenase"/>
    <property type="match status" value="1"/>
</dbReference>
<name>A0A4U0WND6_9PEZI</name>
<dbReference type="GO" id="GO:0031087">
    <property type="term" value="P:deadenylation-independent decapping of nuclear-transcribed mRNA"/>
    <property type="evidence" value="ECO:0007669"/>
    <property type="project" value="InterPro"/>
</dbReference>
<sequence length="1246" mass="134584">LAQSFADASVKGPSPATASRAERSPTPARKFGSNASRETTPFAAPQPTKAGMFTYINPFDQLNASSPLNRTPRPESQATTKKMEILKHDRDVSNATNGDSTAPVAKSRKLEPDAAPKSQTVAEALGDVADKVDKQVEKALAEAGQPVTNTAAVTGDNAADGKSVKKETAEDDIESSWESAEDSANEKKARVQVKVYNLPMKPFVTINVNADAHTPLPIRQDDFMVIAQLKKEFDQMDRSLVTASQSYIVYAQNATRKDNAGFRVIRQDTGDHKQVFRSSGERVFTVQLCNSAAPGSDLESVLGTGVNGTVFWSSLAKSRPELFAEDDVEAQGFMMPAVATPEENTSGSPVKTRAKCSSRNPDFFAMSRSKTIYVVAPETVKEKDYCNPKTRMVNSEKYFAEHGLRINTGKAGKDFAFSEDDTVIASLDKSGVVKFWDIRELAERAKDEGKHAPIELREPMWTLNAAASGSKADEKPSVSSVMLLDKERPHTKAVALRYMLVGFKQNHILQLWDLGLGKAVQELRLPHEKDSDGFCSINYHPKTGIIAIGHPTRNSVYFIHLSAPKYNLPLMDQTRYISLLARADTTSLPKPDSTAIMSGLRESSFAKVGQLRSLDMLKTPVENAAEKGSADETLFELYVEHSKGVVGMPIKRADLGWDAQSKMVEPVDAVQAGVITVTAFEVPSAKEAAAGSEAASATSAVVDTPSKKKEPKKQEAKAVAQATPAKSVEAGTRQAAPSPAPATNGAQRSEAGAGSERRSKQIPEAPTPSEPSINPPLMTPASYATAAQAIKSPKQERAAVPEAIKNATVPNKPEPAAPSTMASGDSQASLSKQFDSLYQRLDADKRIFEAAGAARQDAMLRLVSSTLTENVEQSLHRIIGTSIEKDVIPALAETSSKLLDRKLAEILPKHVNMSVQRELKAALPNALTLALRDQQVHRTISEATSNQVAQKVQQQVSNLLQQSLPNMAMQAMQKMVTDLETRTSQRLQAAETQREEGNQQVEQLSMLVRSLSQTIQGMADSQAAFQEQILRLQKERGVAAAESAGRGGEQRSATGDGASSKGETRDASASVAASAASEPPQKTAEEKEVERITNLLVDGEYEQATIEWLQSPSQAALFDNLFVRVNPAYLQQVSPLVALSVSAALTASLDTNISPRLEWLDAVLRLIDVRDPEIGDVAPKIMEVLSQRLQGAYMVVAEQRAEGGMGMGAGEREGVLRRISGLNRRGMVVLEDAHSEVRGARMAEAV</sequence>
<feature type="compositionally biased region" description="Pro residues" evidence="6">
    <location>
        <begin position="765"/>
        <end position="778"/>
    </location>
</feature>
<feature type="region of interest" description="Disordered" evidence="6">
    <location>
        <begin position="151"/>
        <end position="186"/>
    </location>
</feature>
<gene>
    <name evidence="8" type="ORF">B0A55_08547</name>
</gene>
<feature type="compositionally biased region" description="Basic and acidic residues" evidence="6">
    <location>
        <begin position="705"/>
        <end position="716"/>
    </location>
</feature>
<evidence type="ECO:0000313" key="8">
    <source>
        <dbReference type="EMBL" id="TKA64774.1"/>
    </source>
</evidence>
<evidence type="ECO:0000256" key="1">
    <source>
        <dbReference type="ARBA" id="ARBA00004201"/>
    </source>
</evidence>
<evidence type="ECO:0000256" key="3">
    <source>
        <dbReference type="ARBA" id="ARBA00022490"/>
    </source>
</evidence>
<evidence type="ECO:0000256" key="5">
    <source>
        <dbReference type="ARBA" id="ARBA00022737"/>
    </source>
</evidence>
<dbReference type="SUPFAM" id="SSF50978">
    <property type="entry name" value="WD40 repeat-like"/>
    <property type="match status" value="1"/>
</dbReference>
<dbReference type="InterPro" id="IPR055393">
    <property type="entry name" value="Beta-prop_EDC4L"/>
</dbReference>
<feature type="compositionally biased region" description="Low complexity" evidence="6">
    <location>
        <begin position="688"/>
        <end position="700"/>
    </location>
</feature>
<dbReference type="AlphaFoldDB" id="A0A4U0WND6"/>
<dbReference type="PANTHER" id="PTHR15598:SF5">
    <property type="entry name" value="ENHANCER OF MRNA-DECAPPING PROTEIN 4"/>
    <property type="match status" value="1"/>
</dbReference>
<evidence type="ECO:0000313" key="9">
    <source>
        <dbReference type="Proteomes" id="UP000309340"/>
    </source>
</evidence>
<comment type="subcellular location">
    <subcellularLocation>
        <location evidence="1">Cytoplasm</location>
        <location evidence="1">P-body</location>
    </subcellularLocation>
</comment>
<dbReference type="Proteomes" id="UP000309340">
    <property type="component" value="Unassembled WGS sequence"/>
</dbReference>
<accession>A0A4U0WND6</accession>
<dbReference type="STRING" id="329884.A0A4U0WND6"/>
<feature type="region of interest" description="Disordered" evidence="6">
    <location>
        <begin position="688"/>
        <end position="828"/>
    </location>
</feature>
<feature type="region of interest" description="Disordered" evidence="6">
    <location>
        <begin position="980"/>
        <end position="1000"/>
    </location>
</feature>
<dbReference type="GO" id="GO:0000932">
    <property type="term" value="C:P-body"/>
    <property type="evidence" value="ECO:0007669"/>
    <property type="project" value="UniProtKB-SubCell"/>
</dbReference>
<comment type="caution">
    <text evidence="8">The sequence shown here is derived from an EMBL/GenBank/DDBJ whole genome shotgun (WGS) entry which is preliminary data.</text>
</comment>
<keyword evidence="4" id="KW-0853">WD repeat</keyword>
<feature type="compositionally biased region" description="Low complexity" evidence="6">
    <location>
        <begin position="1067"/>
        <end position="1077"/>
    </location>
</feature>
<dbReference type="InterPro" id="IPR036322">
    <property type="entry name" value="WD40_repeat_dom_sf"/>
</dbReference>
<feature type="domain" description="EDC4-like protein pdc1 beta-propeller" evidence="7">
    <location>
        <begin position="222"/>
        <end position="562"/>
    </location>
</feature>
<evidence type="ECO:0000256" key="6">
    <source>
        <dbReference type="SAM" id="MobiDB-lite"/>
    </source>
</evidence>
<feature type="non-terminal residue" evidence="8">
    <location>
        <position position="1"/>
    </location>
</feature>
<organism evidence="8 9">
    <name type="scientific">Friedmanniomyces simplex</name>
    <dbReference type="NCBI Taxonomy" id="329884"/>
    <lineage>
        <taxon>Eukaryota</taxon>
        <taxon>Fungi</taxon>
        <taxon>Dikarya</taxon>
        <taxon>Ascomycota</taxon>
        <taxon>Pezizomycotina</taxon>
        <taxon>Dothideomycetes</taxon>
        <taxon>Dothideomycetidae</taxon>
        <taxon>Mycosphaerellales</taxon>
        <taxon>Teratosphaeriaceae</taxon>
        <taxon>Friedmanniomyces</taxon>
    </lineage>
</organism>
<dbReference type="OrthoDB" id="21128at2759"/>
<dbReference type="EMBL" id="NAJQ01000799">
    <property type="protein sequence ID" value="TKA64774.1"/>
    <property type="molecule type" value="Genomic_DNA"/>
</dbReference>
<dbReference type="InterPro" id="IPR045152">
    <property type="entry name" value="EDC4-like"/>
</dbReference>
<evidence type="ECO:0000256" key="2">
    <source>
        <dbReference type="ARBA" id="ARBA00009639"/>
    </source>
</evidence>
<keyword evidence="5" id="KW-0677">Repeat</keyword>
<reference evidence="8 9" key="1">
    <citation type="submission" date="2017-03" db="EMBL/GenBank/DDBJ databases">
        <title>Genomes of endolithic fungi from Antarctica.</title>
        <authorList>
            <person name="Coleine C."/>
            <person name="Masonjones S."/>
            <person name="Stajich J.E."/>
        </authorList>
    </citation>
    <scope>NUCLEOTIDE SEQUENCE [LARGE SCALE GENOMIC DNA]</scope>
    <source>
        <strain evidence="8 9">CCFEE 5184</strain>
    </source>
</reference>
<comment type="similarity">
    <text evidence="2">Belongs to the WD repeat EDC4 family.</text>
</comment>
<feature type="region of interest" description="Disordered" evidence="6">
    <location>
        <begin position="1040"/>
        <end position="1089"/>
    </location>
</feature>
<feature type="compositionally biased region" description="Acidic residues" evidence="6">
    <location>
        <begin position="169"/>
        <end position="183"/>
    </location>
</feature>
<dbReference type="InterPro" id="IPR015943">
    <property type="entry name" value="WD40/YVTN_repeat-like_dom_sf"/>
</dbReference>
<dbReference type="Pfam" id="PF24106">
    <property type="entry name" value="Beta-prop_EDC4L"/>
    <property type="match status" value="1"/>
</dbReference>
<feature type="compositionally biased region" description="Polar residues" evidence="6">
    <location>
        <begin position="60"/>
        <end position="80"/>
    </location>
</feature>
<keyword evidence="9" id="KW-1185">Reference proteome</keyword>
<feature type="region of interest" description="Disordered" evidence="6">
    <location>
        <begin position="1"/>
        <end position="118"/>
    </location>
</feature>